<proteinExistence type="predicted"/>
<protein>
    <submittedName>
        <fullName evidence="1">Uncharacterized protein</fullName>
    </submittedName>
</protein>
<reference evidence="1" key="1">
    <citation type="submission" date="2017-06" db="EMBL/GenBank/DDBJ databases">
        <title>Complete sequence of pN1863-HI2.</title>
        <authorList>
            <person name="Jiang X."/>
            <person name="Feng J."/>
            <person name="Zeng L."/>
            <person name="Zhang D."/>
            <person name="Zhan Z."/>
            <person name="Zhao Y."/>
            <person name="Luo W."/>
            <person name="Zhou D."/>
        </authorList>
    </citation>
    <scope>NUCLEOTIDE SEQUENCE</scope>
    <source>
        <strain evidence="1">N1863</strain>
        <plasmid evidence="1">pN1863-HI2</plasmid>
    </source>
</reference>
<accession>A0A2L1KQE3</accession>
<name>A0A2L1KQE3_ENTCL</name>
<dbReference type="EMBL" id="MF344583">
    <property type="protein sequence ID" value="AVE24728.1"/>
    <property type="molecule type" value="Genomic_DNA"/>
</dbReference>
<organism evidence="1">
    <name type="scientific">Enterobacter cloacae</name>
    <dbReference type="NCBI Taxonomy" id="550"/>
    <lineage>
        <taxon>Bacteria</taxon>
        <taxon>Pseudomonadati</taxon>
        <taxon>Pseudomonadota</taxon>
        <taxon>Gammaproteobacteria</taxon>
        <taxon>Enterobacterales</taxon>
        <taxon>Enterobacteriaceae</taxon>
        <taxon>Enterobacter</taxon>
        <taxon>Enterobacter cloacae complex</taxon>
    </lineage>
</organism>
<evidence type="ECO:0000313" key="1">
    <source>
        <dbReference type="EMBL" id="AVE24728.1"/>
    </source>
</evidence>
<sequence>MISLSPPTICNSASRLHTRFSGGIVPAIPWMNFWRWPYR</sequence>
<keyword evidence="1" id="KW-0614">Plasmid</keyword>
<dbReference type="AlphaFoldDB" id="A0A2L1KQE3"/>
<geneLocation type="plasmid" evidence="1">
    <name>pN1863-HI2</name>
</geneLocation>